<sequence>MAMPLGLSPATSFAAPAGFLALNWFYAYVALSSRPWKQSVGIDHNGSPRQDLNKYADAYIREGKMTRAQLDRIYRIEAASANSTDGFAFFAASVLFALVAGVPESSLIKGCTTYTVARLVYGAVYVFVPHDVYSQLRGIAWWTSNFSCLYLLWKGGRG</sequence>
<dbReference type="PANTHER" id="PTHR35371">
    <property type="entry name" value="INNER MEMBRANE PROTEIN"/>
    <property type="match status" value="1"/>
</dbReference>
<dbReference type="InterPro" id="IPR001129">
    <property type="entry name" value="Membr-assoc_MAPEG"/>
</dbReference>
<dbReference type="OrthoDB" id="2122304at2759"/>
<comment type="subcellular location">
    <subcellularLocation>
        <location evidence="1">Membrane</location>
    </subcellularLocation>
</comment>
<keyword evidence="4 5" id="KW-0472">Membrane</keyword>
<name>A0A0D2C0Y8_9EURO</name>
<dbReference type="SUPFAM" id="SSF161084">
    <property type="entry name" value="MAPEG domain-like"/>
    <property type="match status" value="1"/>
</dbReference>
<dbReference type="Pfam" id="PF01124">
    <property type="entry name" value="MAPEG"/>
    <property type="match status" value="1"/>
</dbReference>
<keyword evidence="2 5" id="KW-0812">Transmembrane</keyword>
<proteinExistence type="predicted"/>
<dbReference type="EMBL" id="KN847494">
    <property type="protein sequence ID" value="KIW17349.1"/>
    <property type="molecule type" value="Genomic_DNA"/>
</dbReference>
<dbReference type="AlphaFoldDB" id="A0A0D2C0Y8"/>
<organism evidence="6 7">
    <name type="scientific">Exophiala spinifera</name>
    <dbReference type="NCBI Taxonomy" id="91928"/>
    <lineage>
        <taxon>Eukaryota</taxon>
        <taxon>Fungi</taxon>
        <taxon>Dikarya</taxon>
        <taxon>Ascomycota</taxon>
        <taxon>Pezizomycotina</taxon>
        <taxon>Eurotiomycetes</taxon>
        <taxon>Chaetothyriomycetidae</taxon>
        <taxon>Chaetothyriales</taxon>
        <taxon>Herpotrichiellaceae</taxon>
        <taxon>Exophiala</taxon>
    </lineage>
</organism>
<gene>
    <name evidence="6" type="ORF">PV08_04541</name>
</gene>
<protein>
    <recommendedName>
        <fullName evidence="8">MAPEG family protein</fullName>
    </recommendedName>
</protein>
<keyword evidence="7" id="KW-1185">Reference proteome</keyword>
<dbReference type="GeneID" id="27331624"/>
<dbReference type="PANTHER" id="PTHR35371:SF2">
    <property type="entry name" value="MAPEG FAMILY PROTEIN"/>
    <property type="match status" value="1"/>
</dbReference>
<evidence type="ECO:0008006" key="8">
    <source>
        <dbReference type="Google" id="ProtNLM"/>
    </source>
</evidence>
<evidence type="ECO:0000256" key="5">
    <source>
        <dbReference type="SAM" id="Phobius"/>
    </source>
</evidence>
<feature type="transmembrane region" description="Helical" evidence="5">
    <location>
        <begin position="12"/>
        <end position="31"/>
    </location>
</feature>
<keyword evidence="3 5" id="KW-1133">Transmembrane helix</keyword>
<reference evidence="6 7" key="1">
    <citation type="submission" date="2015-01" db="EMBL/GenBank/DDBJ databases">
        <title>The Genome Sequence of Exophiala spinifera CBS89968.</title>
        <authorList>
            <consortium name="The Broad Institute Genomics Platform"/>
            <person name="Cuomo C."/>
            <person name="de Hoog S."/>
            <person name="Gorbushina A."/>
            <person name="Stielow B."/>
            <person name="Teixiera M."/>
            <person name="Abouelleil A."/>
            <person name="Chapman S.B."/>
            <person name="Priest M."/>
            <person name="Young S.K."/>
            <person name="Wortman J."/>
            <person name="Nusbaum C."/>
            <person name="Birren B."/>
        </authorList>
    </citation>
    <scope>NUCLEOTIDE SEQUENCE [LARGE SCALE GENOMIC DNA]</scope>
    <source>
        <strain evidence="6 7">CBS 89968</strain>
    </source>
</reference>
<evidence type="ECO:0000256" key="4">
    <source>
        <dbReference type="ARBA" id="ARBA00023136"/>
    </source>
</evidence>
<dbReference type="GO" id="GO:0016020">
    <property type="term" value="C:membrane"/>
    <property type="evidence" value="ECO:0007669"/>
    <property type="project" value="UniProtKB-SubCell"/>
</dbReference>
<dbReference type="HOGENOM" id="CLU_110778_4_0_1"/>
<evidence type="ECO:0000313" key="7">
    <source>
        <dbReference type="Proteomes" id="UP000053328"/>
    </source>
</evidence>
<dbReference type="VEuPathDB" id="FungiDB:PV08_04541"/>
<evidence type="ECO:0000313" key="6">
    <source>
        <dbReference type="EMBL" id="KIW17349.1"/>
    </source>
</evidence>
<evidence type="ECO:0000256" key="2">
    <source>
        <dbReference type="ARBA" id="ARBA00022692"/>
    </source>
</evidence>
<dbReference type="Proteomes" id="UP000053328">
    <property type="component" value="Unassembled WGS sequence"/>
</dbReference>
<evidence type="ECO:0000256" key="3">
    <source>
        <dbReference type="ARBA" id="ARBA00022989"/>
    </source>
</evidence>
<dbReference type="RefSeq" id="XP_016237565.1">
    <property type="nucleotide sequence ID" value="XM_016378888.1"/>
</dbReference>
<evidence type="ECO:0000256" key="1">
    <source>
        <dbReference type="ARBA" id="ARBA00004370"/>
    </source>
</evidence>
<accession>A0A0D2C0Y8</accession>
<dbReference type="InterPro" id="IPR023352">
    <property type="entry name" value="MAPEG-like_dom_sf"/>
</dbReference>
<dbReference type="Gene3D" id="1.20.120.550">
    <property type="entry name" value="Membrane associated eicosanoid/glutathione metabolism-like domain"/>
    <property type="match status" value="1"/>
</dbReference>